<dbReference type="InterPro" id="IPR023213">
    <property type="entry name" value="CAT-like_dom_sf"/>
</dbReference>
<evidence type="ECO:0000256" key="1">
    <source>
        <dbReference type="SAM" id="MobiDB-lite"/>
    </source>
</evidence>
<dbReference type="SUPFAM" id="SSF52777">
    <property type="entry name" value="CoA-dependent acyltransferases"/>
    <property type="match status" value="2"/>
</dbReference>
<reference evidence="3" key="1">
    <citation type="submission" date="2023-08" db="EMBL/GenBank/DDBJ databases">
        <title>The draft genome of Tsukamurella strandjordii strain 050030.</title>
        <authorList>
            <person name="Zhao F."/>
            <person name="Feng Y."/>
            <person name="Zong Z."/>
        </authorList>
    </citation>
    <scope>NUCLEOTIDE SEQUENCE</scope>
    <source>
        <strain evidence="3">050030</strain>
    </source>
</reference>
<gene>
    <name evidence="3" type="ORF">Q7X28_09745</name>
</gene>
<dbReference type="Pfam" id="PF00668">
    <property type="entry name" value="Condensation"/>
    <property type="match status" value="1"/>
</dbReference>
<evidence type="ECO:0000313" key="3">
    <source>
        <dbReference type="EMBL" id="MDP0398206.1"/>
    </source>
</evidence>
<dbReference type="Gene3D" id="3.30.559.10">
    <property type="entry name" value="Chloramphenicol acetyltransferase-like domain"/>
    <property type="match status" value="1"/>
</dbReference>
<sequence>MNAAALTDGEPSFIQEDHLRSGTDEEQSIQRLVYVTFTMNDVYDEAVMARAFTEYARRHSSYHAQYVKCDCGYRARYIEPEQMELEVVATSESNGPGVTAKDYLQSGLPGLDEWSSFAFGVTGIESARADSAAPQFTVLIAADHLFTDAISLSISFYELVSRYSALRAGREYVSPPVRSYRDFSNEQRARARALSPDHPEVTRWREIVRRAGGMPRFPLPLGVEPGRGAAPQIAVETAFLDPDRVAAFAAAAKRCGGAMGSALLAVQAELERELTGSDLFTMMAPRSHRPDPTDLMAVGWYITLVPVQFSTEGDFPTLVRAAHQALATARELERLPVFPVIDVLRDDPEFPVEHGFDAPMLSYIDITRTPGAELARSHDVSIFANATPMREVYMWINRDAGGLDFRAMYPGNPTAESSVQTYFTLLRDRLGELSNA</sequence>
<feature type="domain" description="Condensation" evidence="2">
    <location>
        <begin position="133"/>
        <end position="336"/>
    </location>
</feature>
<dbReference type="RefSeq" id="WP_305111138.1">
    <property type="nucleotide sequence ID" value="NZ_JAUTIX010000003.1"/>
</dbReference>
<dbReference type="Proteomes" id="UP001178281">
    <property type="component" value="Unassembled WGS sequence"/>
</dbReference>
<name>A0AA90N9L3_9ACTN</name>
<evidence type="ECO:0000313" key="4">
    <source>
        <dbReference type="Proteomes" id="UP001178281"/>
    </source>
</evidence>
<dbReference type="AlphaFoldDB" id="A0AA90N9L3"/>
<comment type="caution">
    <text evidence="3">The sequence shown here is derived from an EMBL/GenBank/DDBJ whole genome shotgun (WGS) entry which is preliminary data.</text>
</comment>
<dbReference type="GO" id="GO:0003824">
    <property type="term" value="F:catalytic activity"/>
    <property type="evidence" value="ECO:0007669"/>
    <property type="project" value="InterPro"/>
</dbReference>
<dbReference type="Gene3D" id="3.30.559.30">
    <property type="entry name" value="Nonribosomal peptide synthetase, condensation domain"/>
    <property type="match status" value="1"/>
</dbReference>
<proteinExistence type="predicted"/>
<protein>
    <submittedName>
        <fullName evidence="3">Condensation domain-containing protein</fullName>
    </submittedName>
</protein>
<dbReference type="InterPro" id="IPR001242">
    <property type="entry name" value="Condensation_dom"/>
</dbReference>
<feature type="region of interest" description="Disordered" evidence="1">
    <location>
        <begin position="1"/>
        <end position="22"/>
    </location>
</feature>
<dbReference type="EMBL" id="JAUTIX010000003">
    <property type="protein sequence ID" value="MDP0398206.1"/>
    <property type="molecule type" value="Genomic_DNA"/>
</dbReference>
<accession>A0AA90N9L3</accession>
<evidence type="ECO:0000259" key="2">
    <source>
        <dbReference type="Pfam" id="PF00668"/>
    </source>
</evidence>
<keyword evidence="4" id="KW-1185">Reference proteome</keyword>
<organism evidence="3 4">
    <name type="scientific">Tsukamurella strandjordii</name>
    <dbReference type="NCBI Taxonomy" id="147577"/>
    <lineage>
        <taxon>Bacteria</taxon>
        <taxon>Bacillati</taxon>
        <taxon>Actinomycetota</taxon>
        <taxon>Actinomycetes</taxon>
        <taxon>Mycobacteriales</taxon>
        <taxon>Tsukamurellaceae</taxon>
        <taxon>Tsukamurella</taxon>
    </lineage>
</organism>
<dbReference type="GO" id="GO:0008610">
    <property type="term" value="P:lipid biosynthetic process"/>
    <property type="evidence" value="ECO:0007669"/>
    <property type="project" value="UniProtKB-ARBA"/>
</dbReference>